<dbReference type="InterPro" id="IPR013126">
    <property type="entry name" value="Hsp_70_fam"/>
</dbReference>
<evidence type="ECO:0000313" key="4">
    <source>
        <dbReference type="EMBL" id="KAI3954771.1"/>
    </source>
</evidence>
<evidence type="ECO:0000313" key="5">
    <source>
        <dbReference type="Proteomes" id="UP001202328"/>
    </source>
</evidence>
<dbReference type="GO" id="GO:0005524">
    <property type="term" value="F:ATP binding"/>
    <property type="evidence" value="ECO:0007669"/>
    <property type="project" value="UniProtKB-KW"/>
</dbReference>
<name>A0AAD4TCP1_9MAGN</name>
<dbReference type="EMBL" id="JAJJMB010001870">
    <property type="protein sequence ID" value="KAI3954771.1"/>
    <property type="molecule type" value="Genomic_DNA"/>
</dbReference>
<evidence type="ECO:0000256" key="1">
    <source>
        <dbReference type="ARBA" id="ARBA00022741"/>
    </source>
</evidence>
<keyword evidence="3" id="KW-0812">Transmembrane</keyword>
<sequence length="86" mass="9657">MLQVSSTVKETNNVYMEILHLLTAEQWIQKPGVRRLYPMIIIESTTVALSSGRNNKERLIAVFVLGGGAFDVSILEIFNGVIEVFF</sequence>
<evidence type="ECO:0000256" key="3">
    <source>
        <dbReference type="SAM" id="Phobius"/>
    </source>
</evidence>
<reference evidence="4" key="1">
    <citation type="submission" date="2022-04" db="EMBL/GenBank/DDBJ databases">
        <title>A functionally conserved STORR gene fusion in Papaver species that diverged 16.8 million years ago.</title>
        <authorList>
            <person name="Catania T."/>
        </authorList>
    </citation>
    <scope>NUCLEOTIDE SEQUENCE</scope>
    <source>
        <strain evidence="4">S-188037</strain>
    </source>
</reference>
<keyword evidence="3" id="KW-0472">Membrane</keyword>
<keyword evidence="5" id="KW-1185">Reference proteome</keyword>
<comment type="caution">
    <text evidence="4">The sequence shown here is derived from an EMBL/GenBank/DDBJ whole genome shotgun (WGS) entry which is preliminary data.</text>
</comment>
<dbReference type="AlphaFoldDB" id="A0AAD4TCP1"/>
<dbReference type="Gene3D" id="3.30.420.40">
    <property type="match status" value="1"/>
</dbReference>
<dbReference type="Pfam" id="PF00012">
    <property type="entry name" value="HSP70"/>
    <property type="match status" value="1"/>
</dbReference>
<keyword evidence="3" id="KW-1133">Transmembrane helix</keyword>
<proteinExistence type="predicted"/>
<gene>
    <name evidence="4" type="ORF">MKW98_002877</name>
</gene>
<keyword evidence="1" id="KW-0547">Nucleotide-binding</keyword>
<organism evidence="4 5">
    <name type="scientific">Papaver atlanticum</name>
    <dbReference type="NCBI Taxonomy" id="357466"/>
    <lineage>
        <taxon>Eukaryota</taxon>
        <taxon>Viridiplantae</taxon>
        <taxon>Streptophyta</taxon>
        <taxon>Embryophyta</taxon>
        <taxon>Tracheophyta</taxon>
        <taxon>Spermatophyta</taxon>
        <taxon>Magnoliopsida</taxon>
        <taxon>Ranunculales</taxon>
        <taxon>Papaveraceae</taxon>
        <taxon>Papaveroideae</taxon>
        <taxon>Papaver</taxon>
    </lineage>
</organism>
<protein>
    <submittedName>
        <fullName evidence="4">Uncharacterized protein</fullName>
    </submittedName>
</protein>
<dbReference type="GO" id="GO:0140662">
    <property type="term" value="F:ATP-dependent protein folding chaperone"/>
    <property type="evidence" value="ECO:0007669"/>
    <property type="project" value="InterPro"/>
</dbReference>
<keyword evidence="2" id="KW-0067">ATP-binding</keyword>
<feature type="transmembrane region" description="Helical" evidence="3">
    <location>
        <begin position="59"/>
        <end position="82"/>
    </location>
</feature>
<dbReference type="Proteomes" id="UP001202328">
    <property type="component" value="Unassembled WGS sequence"/>
</dbReference>
<accession>A0AAD4TCP1</accession>
<evidence type="ECO:0000256" key="2">
    <source>
        <dbReference type="ARBA" id="ARBA00022840"/>
    </source>
</evidence>